<dbReference type="EMBL" id="CAEMXZ010000167">
    <property type="protein sequence ID" value="CAB4324544.1"/>
    <property type="molecule type" value="Genomic_DNA"/>
</dbReference>
<name>A0A6J5YEA2_9ZZZZ</name>
<reference evidence="1" key="1">
    <citation type="submission" date="2020-05" db="EMBL/GenBank/DDBJ databases">
        <authorList>
            <person name="Chiriac C."/>
            <person name="Salcher M."/>
            <person name="Ghai R."/>
            <person name="Kavagutti S V."/>
        </authorList>
    </citation>
    <scope>NUCLEOTIDE SEQUENCE</scope>
</reference>
<evidence type="ECO:0000313" key="1">
    <source>
        <dbReference type="EMBL" id="CAB4324544.1"/>
    </source>
</evidence>
<organism evidence="1">
    <name type="scientific">freshwater metagenome</name>
    <dbReference type="NCBI Taxonomy" id="449393"/>
    <lineage>
        <taxon>unclassified sequences</taxon>
        <taxon>metagenomes</taxon>
        <taxon>ecological metagenomes</taxon>
    </lineage>
</organism>
<dbReference type="AlphaFoldDB" id="A0A6J5YEA2"/>
<protein>
    <submittedName>
        <fullName evidence="1">Unannotated protein</fullName>
    </submittedName>
</protein>
<sequence>MQQLAGVVPFVERLRCVEALVTLEPDEVAACPGADGPGQLRLSGARFALEQQRPLHAQREQYCGGETFVGEIALSAEARLDIGEGEISECRAVGHVGEATGRSGDGPIDRGA</sequence>
<accession>A0A6J5YEA2</accession>
<gene>
    <name evidence="1" type="ORF">UFOPK1392_02319</name>
</gene>
<proteinExistence type="predicted"/>